<sequence length="87" mass="9776">MPSLCAAGLDVYEDETDLYLKDHCDDIICDDSFERLITFPNVIIMGHQAFFTREAMKTIADTMIQNLDDFSSGKDSPNRVAASRTSH</sequence>
<accession>E6QA97</accession>
<dbReference type="Gene3D" id="3.40.50.720">
    <property type="entry name" value="NAD(P)-binding Rossmann-like Domain"/>
    <property type="match status" value="2"/>
</dbReference>
<comment type="similarity">
    <text evidence="1">Belongs to the D-isomer specific 2-hydroxyacid dehydrogenase family.</text>
</comment>
<keyword evidence="3" id="KW-0560">Oxidoreductase</keyword>
<dbReference type="SUPFAM" id="SSF51735">
    <property type="entry name" value="NAD(P)-binding Rossmann-fold domains"/>
    <property type="match status" value="1"/>
</dbReference>
<protein>
    <submittedName>
        <fullName evidence="3">Fermentative D-lactate dehydrogenase,NAD-dependent</fullName>
        <ecNumber evidence="3">1.1.1.28</ecNumber>
    </submittedName>
</protein>
<dbReference type="EMBL" id="CABP01000047">
    <property type="protein sequence ID" value="CBI04123.1"/>
    <property type="molecule type" value="Genomic_DNA"/>
</dbReference>
<dbReference type="GO" id="GO:0008720">
    <property type="term" value="F:D-lactate dehydrogenase (NAD+) activity"/>
    <property type="evidence" value="ECO:0007669"/>
    <property type="project" value="UniProtKB-EC"/>
</dbReference>
<evidence type="ECO:0000313" key="3">
    <source>
        <dbReference type="EMBL" id="CBI04123.1"/>
    </source>
</evidence>
<proteinExistence type="inferred from homology"/>
<evidence type="ECO:0000256" key="1">
    <source>
        <dbReference type="ARBA" id="ARBA00005854"/>
    </source>
</evidence>
<dbReference type="InterPro" id="IPR058205">
    <property type="entry name" value="D-LDH-like"/>
</dbReference>
<dbReference type="AlphaFoldDB" id="E6QA97"/>
<dbReference type="InterPro" id="IPR036291">
    <property type="entry name" value="NAD(P)-bd_dom_sf"/>
</dbReference>
<dbReference type="EC" id="1.1.1.28" evidence="3"/>
<reference evidence="3" key="1">
    <citation type="submission" date="2009-10" db="EMBL/GenBank/DDBJ databases">
        <title>Diversity of trophic interactions inside an arsenic-rich microbial ecosystem.</title>
        <authorList>
            <person name="Bertin P.N."/>
            <person name="Heinrich-Salmeron A."/>
            <person name="Pelletier E."/>
            <person name="Goulhen-Chollet F."/>
            <person name="Arsene-Ploetze F."/>
            <person name="Gallien S."/>
            <person name="Calteau A."/>
            <person name="Vallenet D."/>
            <person name="Casiot C."/>
            <person name="Chane-Woon-Ming B."/>
            <person name="Giloteaux L."/>
            <person name="Barakat M."/>
            <person name="Bonnefoy V."/>
            <person name="Bruneel O."/>
            <person name="Chandler M."/>
            <person name="Cleiss J."/>
            <person name="Duran R."/>
            <person name="Elbaz-Poulichet F."/>
            <person name="Fonknechten N."/>
            <person name="Lauga B."/>
            <person name="Mornico D."/>
            <person name="Ortet P."/>
            <person name="Schaeffer C."/>
            <person name="Siguier P."/>
            <person name="Alexander Thil Smith A."/>
            <person name="Van Dorsselaer A."/>
            <person name="Weissenbach J."/>
            <person name="Medigue C."/>
            <person name="Le Paslier D."/>
        </authorList>
    </citation>
    <scope>NUCLEOTIDE SEQUENCE</scope>
</reference>
<dbReference type="PANTHER" id="PTHR43026:SF1">
    <property type="entry name" value="2-HYDROXYACID DEHYDROGENASE HOMOLOG 1-RELATED"/>
    <property type="match status" value="1"/>
</dbReference>
<name>E6QA97_9ZZZZ</name>
<comment type="caution">
    <text evidence="3">The sequence shown here is derived from an EMBL/GenBank/DDBJ whole genome shotgun (WGS) entry which is preliminary data.</text>
</comment>
<keyword evidence="2" id="KW-0520">NAD</keyword>
<dbReference type="PANTHER" id="PTHR43026">
    <property type="entry name" value="2-HYDROXYACID DEHYDROGENASE HOMOLOG 1-RELATED"/>
    <property type="match status" value="1"/>
</dbReference>
<gene>
    <name evidence="3" type="ORF">CARN5_2433</name>
</gene>
<evidence type="ECO:0000256" key="2">
    <source>
        <dbReference type="ARBA" id="ARBA00023027"/>
    </source>
</evidence>
<organism evidence="3">
    <name type="scientific">mine drainage metagenome</name>
    <dbReference type="NCBI Taxonomy" id="410659"/>
    <lineage>
        <taxon>unclassified sequences</taxon>
        <taxon>metagenomes</taxon>
        <taxon>ecological metagenomes</taxon>
    </lineage>
</organism>